<evidence type="ECO:0000313" key="2">
    <source>
        <dbReference type="Proteomes" id="UP001190452"/>
    </source>
</evidence>
<accession>A0ABM9L331</accession>
<organism evidence="1 2">
    <name type="scientific">Ralstonia mannitolilytica</name>
    <dbReference type="NCBI Taxonomy" id="105219"/>
    <lineage>
        <taxon>Bacteria</taxon>
        <taxon>Pseudomonadati</taxon>
        <taxon>Pseudomonadota</taxon>
        <taxon>Betaproteobacteria</taxon>
        <taxon>Burkholderiales</taxon>
        <taxon>Burkholderiaceae</taxon>
        <taxon>Ralstonia</taxon>
    </lineage>
</organism>
<gene>
    <name evidence="1" type="ORF">R77569_04806</name>
</gene>
<name>A0ABM9L331_9RALS</name>
<dbReference type="Proteomes" id="UP001190452">
    <property type="component" value="Unassembled WGS sequence"/>
</dbReference>
<dbReference type="EMBL" id="CAUDKV010000032">
    <property type="protein sequence ID" value="CAJ0898393.1"/>
    <property type="molecule type" value="Genomic_DNA"/>
</dbReference>
<proteinExistence type="predicted"/>
<reference evidence="1 2" key="1">
    <citation type="submission" date="2023-07" db="EMBL/GenBank/DDBJ databases">
        <authorList>
            <person name="Peeters C."/>
        </authorList>
    </citation>
    <scope>NUCLEOTIDE SEQUENCE [LARGE SCALE GENOMIC DNA]</scope>
    <source>
        <strain evidence="1 2">R-77569</strain>
    </source>
</reference>
<evidence type="ECO:0008006" key="3">
    <source>
        <dbReference type="Google" id="ProtNLM"/>
    </source>
</evidence>
<dbReference type="Gene3D" id="3.20.80.10">
    <property type="entry name" value="Regulatory factor, effector binding domain"/>
    <property type="match status" value="1"/>
</dbReference>
<protein>
    <recommendedName>
        <fullName evidence="3">AraC family transcriptional regulator</fullName>
    </recommendedName>
</protein>
<keyword evidence="2" id="KW-1185">Reference proteome</keyword>
<dbReference type="InterPro" id="IPR011256">
    <property type="entry name" value="Reg_factor_effector_dom_sf"/>
</dbReference>
<sequence>MNLHLIPAIRVLRRSQRLCLPEIAAVAGLLCAELEAHAQASSLAIDGPPIFTAQGLPDDAETPFDWAACLPVADAQGMPADEPHVPSGQTELTVLPPLSCARTEYVGPLAGLFTHGYQPLLRAIAEAGLRPSGASREVYHVWRGPEAPDNRVEIQIGIAA</sequence>
<evidence type="ECO:0000313" key="1">
    <source>
        <dbReference type="EMBL" id="CAJ0898393.1"/>
    </source>
</evidence>
<comment type="caution">
    <text evidence="1">The sequence shown here is derived from an EMBL/GenBank/DDBJ whole genome shotgun (WGS) entry which is preliminary data.</text>
</comment>
<dbReference type="RefSeq" id="WP_316897324.1">
    <property type="nucleotide sequence ID" value="NZ_CAUDKV010000032.1"/>
</dbReference>
<dbReference type="SUPFAM" id="SSF55136">
    <property type="entry name" value="Probable bacterial effector-binding domain"/>
    <property type="match status" value="1"/>
</dbReference>